<keyword evidence="2" id="KW-1185">Reference proteome</keyword>
<dbReference type="Proteomes" id="UP001328107">
    <property type="component" value="Unassembled WGS sequence"/>
</dbReference>
<dbReference type="AlphaFoldDB" id="A0AAN4Z9U2"/>
<name>A0AAN4Z9U2_9BILA</name>
<reference evidence="2" key="1">
    <citation type="submission" date="2022-10" db="EMBL/GenBank/DDBJ databases">
        <title>Genome assembly of Pristionchus species.</title>
        <authorList>
            <person name="Yoshida K."/>
            <person name="Sommer R.J."/>
        </authorList>
    </citation>
    <scope>NUCLEOTIDE SEQUENCE [LARGE SCALE GENOMIC DNA]</scope>
    <source>
        <strain evidence="2">RS5460</strain>
    </source>
</reference>
<gene>
    <name evidence="1" type="ORF">PMAYCL1PPCAC_06931</name>
</gene>
<dbReference type="EMBL" id="BTRK01000002">
    <property type="protein sequence ID" value="GMR36736.1"/>
    <property type="molecule type" value="Genomic_DNA"/>
</dbReference>
<sequence length="103" mass="10798">LLGGLGSLCLDWSPDRKGAGVMISSEDDSLSSSLSDLSTVVLGSENASLALSKSSLLSTGLIPATPVDSLLRTTSPSSEFCRVGREEEEGAPLRDDVRDRVFI</sequence>
<accession>A0AAN4Z9U2</accession>
<organism evidence="1 2">
    <name type="scientific">Pristionchus mayeri</name>
    <dbReference type="NCBI Taxonomy" id="1317129"/>
    <lineage>
        <taxon>Eukaryota</taxon>
        <taxon>Metazoa</taxon>
        <taxon>Ecdysozoa</taxon>
        <taxon>Nematoda</taxon>
        <taxon>Chromadorea</taxon>
        <taxon>Rhabditida</taxon>
        <taxon>Rhabditina</taxon>
        <taxon>Diplogasteromorpha</taxon>
        <taxon>Diplogasteroidea</taxon>
        <taxon>Neodiplogasteridae</taxon>
        <taxon>Pristionchus</taxon>
    </lineage>
</organism>
<evidence type="ECO:0000313" key="1">
    <source>
        <dbReference type="EMBL" id="GMR36736.1"/>
    </source>
</evidence>
<evidence type="ECO:0000313" key="2">
    <source>
        <dbReference type="Proteomes" id="UP001328107"/>
    </source>
</evidence>
<protein>
    <submittedName>
        <fullName evidence="1">Uncharacterized protein</fullName>
    </submittedName>
</protein>
<proteinExistence type="predicted"/>
<feature type="non-terminal residue" evidence="1">
    <location>
        <position position="1"/>
    </location>
</feature>
<comment type="caution">
    <text evidence="1">The sequence shown here is derived from an EMBL/GenBank/DDBJ whole genome shotgun (WGS) entry which is preliminary data.</text>
</comment>